<comment type="caution">
    <text evidence="1">The sequence shown here is derived from an EMBL/GenBank/DDBJ whole genome shotgun (WGS) entry which is preliminary data.</text>
</comment>
<dbReference type="AlphaFoldDB" id="X1AU29"/>
<sequence>SAANKYGQLIAIVDNDIYKRVGKYGSWSKVTTLSSPSNDEGEFFHSYTTIDWVKAEKEANKYSYFHLLGKITSSGGIVPSGQERWWTYWTKDFGNTWDSMQLYLPGGGIPIGTPSGLPVGLVDGDGITQAQMQAVAGISGAVEWNVKAHDIEGDVGGNVTVLLEGEPGYYGAPGPGPTQETFYVAADMTHSDGHTSIYAGTWYMKGYDGGNHAKENQIWMTNLRHWIGIHNRQYLYARPNCIFSVPNNREVAYVVAGDNWNSYLVLGRTSGNYQWWLLPPYDESDFPEWDMKRVWWEYPYDYDWIDAGPGSKHVFVDYSSLSGDSTMVRFVIVWAGIQTTGTPGGDDYPCNTRIQVRALFIEDDITKDFYTIFPPVPEGES</sequence>
<accession>X1AU29</accession>
<feature type="non-terminal residue" evidence="1">
    <location>
        <position position="1"/>
    </location>
</feature>
<protein>
    <submittedName>
        <fullName evidence="1">Uncharacterized protein</fullName>
    </submittedName>
</protein>
<evidence type="ECO:0000313" key="1">
    <source>
        <dbReference type="EMBL" id="GAG63366.1"/>
    </source>
</evidence>
<gene>
    <name evidence="1" type="ORF">S01H4_20320</name>
</gene>
<reference evidence="1" key="1">
    <citation type="journal article" date="2014" name="Front. Microbiol.">
        <title>High frequency of phylogenetically diverse reductive dehalogenase-homologous genes in deep subseafloor sedimentary metagenomes.</title>
        <authorList>
            <person name="Kawai M."/>
            <person name="Futagami T."/>
            <person name="Toyoda A."/>
            <person name="Takaki Y."/>
            <person name="Nishi S."/>
            <person name="Hori S."/>
            <person name="Arai W."/>
            <person name="Tsubouchi T."/>
            <person name="Morono Y."/>
            <person name="Uchiyama I."/>
            <person name="Ito T."/>
            <person name="Fujiyama A."/>
            <person name="Inagaki F."/>
            <person name="Takami H."/>
        </authorList>
    </citation>
    <scope>NUCLEOTIDE SEQUENCE</scope>
    <source>
        <strain evidence="1">Expedition CK06-06</strain>
    </source>
</reference>
<dbReference type="EMBL" id="BART01009129">
    <property type="protein sequence ID" value="GAG63366.1"/>
    <property type="molecule type" value="Genomic_DNA"/>
</dbReference>
<name>X1AU29_9ZZZZ</name>
<organism evidence="1">
    <name type="scientific">marine sediment metagenome</name>
    <dbReference type="NCBI Taxonomy" id="412755"/>
    <lineage>
        <taxon>unclassified sequences</taxon>
        <taxon>metagenomes</taxon>
        <taxon>ecological metagenomes</taxon>
    </lineage>
</organism>
<feature type="non-terminal residue" evidence="1">
    <location>
        <position position="381"/>
    </location>
</feature>
<proteinExistence type="predicted"/>